<gene>
    <name evidence="3" type="ORF">CVLEPA_LOCUS14952</name>
</gene>
<accession>A0ABP0FWI1</accession>
<comment type="caution">
    <text evidence="3">The sequence shown here is derived from an EMBL/GenBank/DDBJ whole genome shotgun (WGS) entry which is preliminary data.</text>
</comment>
<feature type="domain" description="C-type lectin" evidence="2">
    <location>
        <begin position="130"/>
        <end position="250"/>
    </location>
</feature>
<dbReference type="SUPFAM" id="SSF56436">
    <property type="entry name" value="C-type lectin-like"/>
    <property type="match status" value="1"/>
</dbReference>
<evidence type="ECO:0000313" key="4">
    <source>
        <dbReference type="Proteomes" id="UP001642483"/>
    </source>
</evidence>
<dbReference type="EMBL" id="CAWYQH010000097">
    <property type="protein sequence ID" value="CAK8683942.1"/>
    <property type="molecule type" value="Genomic_DNA"/>
</dbReference>
<dbReference type="InterPro" id="IPR016186">
    <property type="entry name" value="C-type_lectin-like/link_sf"/>
</dbReference>
<dbReference type="InterPro" id="IPR050111">
    <property type="entry name" value="C-type_lectin/snaclec_domain"/>
</dbReference>
<proteinExistence type="predicted"/>
<organism evidence="3 4">
    <name type="scientific">Clavelina lepadiformis</name>
    <name type="common">Light-bulb sea squirt</name>
    <name type="synonym">Ascidia lepadiformis</name>
    <dbReference type="NCBI Taxonomy" id="159417"/>
    <lineage>
        <taxon>Eukaryota</taxon>
        <taxon>Metazoa</taxon>
        <taxon>Chordata</taxon>
        <taxon>Tunicata</taxon>
        <taxon>Ascidiacea</taxon>
        <taxon>Aplousobranchia</taxon>
        <taxon>Clavelinidae</taxon>
        <taxon>Clavelina</taxon>
    </lineage>
</organism>
<protein>
    <recommendedName>
        <fullName evidence="2">C-type lectin domain-containing protein</fullName>
    </recommendedName>
</protein>
<reference evidence="3 4" key="1">
    <citation type="submission" date="2024-02" db="EMBL/GenBank/DDBJ databases">
        <authorList>
            <person name="Daric V."/>
            <person name="Darras S."/>
        </authorList>
    </citation>
    <scope>NUCLEOTIDE SEQUENCE [LARGE SCALE GENOMIC DNA]</scope>
</reference>
<evidence type="ECO:0000256" key="1">
    <source>
        <dbReference type="SAM" id="Phobius"/>
    </source>
</evidence>
<keyword evidence="1" id="KW-0472">Membrane</keyword>
<keyword evidence="4" id="KW-1185">Reference proteome</keyword>
<dbReference type="Pfam" id="PF00059">
    <property type="entry name" value="Lectin_C"/>
    <property type="match status" value="1"/>
</dbReference>
<dbReference type="PANTHER" id="PTHR22803">
    <property type="entry name" value="MANNOSE, PHOSPHOLIPASE, LECTIN RECEPTOR RELATED"/>
    <property type="match status" value="1"/>
</dbReference>
<evidence type="ECO:0000259" key="2">
    <source>
        <dbReference type="PROSITE" id="PS50041"/>
    </source>
</evidence>
<keyword evidence="1" id="KW-0812">Transmembrane</keyword>
<keyword evidence="1" id="KW-1133">Transmembrane helix</keyword>
<name>A0ABP0FWI1_CLALP</name>
<dbReference type="Gene3D" id="3.10.100.10">
    <property type="entry name" value="Mannose-Binding Protein A, subunit A"/>
    <property type="match status" value="1"/>
</dbReference>
<sequence>MNRMELMDDPLVEEEAKPGPKYVVTGLRLFQSKRVYIMYCATVGIASIAMILAITAVIRLSSEKGNVNDIQLELEKVKQELGYVKLQNFELNANLSTLTVEYLVNMQKNHLRDELTALVTTLNFGWFAPFNGYKYQKTTAKANWNASRAECQVKGADLAYVGVKNYDTRVAIMSALSLNEAWIGLHDIPAEGNWIWVDGTNATKEDALWEDGEPNSWKGRDEDCAVIGRKSEKFKTKDAKCTTMSIGLCEKKIE</sequence>
<dbReference type="InterPro" id="IPR016187">
    <property type="entry name" value="CTDL_fold"/>
</dbReference>
<dbReference type="InterPro" id="IPR001304">
    <property type="entry name" value="C-type_lectin-like"/>
</dbReference>
<dbReference type="PROSITE" id="PS50041">
    <property type="entry name" value="C_TYPE_LECTIN_2"/>
    <property type="match status" value="1"/>
</dbReference>
<evidence type="ECO:0000313" key="3">
    <source>
        <dbReference type="EMBL" id="CAK8683942.1"/>
    </source>
</evidence>
<feature type="transmembrane region" description="Helical" evidence="1">
    <location>
        <begin position="36"/>
        <end position="58"/>
    </location>
</feature>
<dbReference type="Proteomes" id="UP001642483">
    <property type="component" value="Unassembled WGS sequence"/>
</dbReference>
<dbReference type="SMART" id="SM00034">
    <property type="entry name" value="CLECT"/>
    <property type="match status" value="1"/>
</dbReference>